<dbReference type="STRING" id="1776384.GCA_900086585_03416"/>
<evidence type="ECO:0000313" key="2">
    <source>
        <dbReference type="EMBL" id="RHJ90021.1"/>
    </source>
</evidence>
<evidence type="ECO:0000256" key="1">
    <source>
        <dbReference type="SAM" id="MobiDB-lite"/>
    </source>
</evidence>
<comment type="caution">
    <text evidence="2">The sequence shown here is derived from an EMBL/GenBank/DDBJ whole genome shotgun (WGS) entry which is preliminary data.</text>
</comment>
<dbReference type="Proteomes" id="UP000284841">
    <property type="component" value="Unassembled WGS sequence"/>
</dbReference>
<dbReference type="InterPro" id="IPR010106">
    <property type="entry name" value="RpnA"/>
</dbReference>
<dbReference type="OrthoDB" id="9775482at2"/>
<dbReference type="EMBL" id="QRMS01000001">
    <property type="protein sequence ID" value="RHJ90021.1"/>
    <property type="molecule type" value="Genomic_DNA"/>
</dbReference>
<reference evidence="2 3" key="1">
    <citation type="submission" date="2018-08" db="EMBL/GenBank/DDBJ databases">
        <title>A genome reference for cultivated species of the human gut microbiota.</title>
        <authorList>
            <person name="Zou Y."/>
            <person name="Xue W."/>
            <person name="Luo G."/>
        </authorList>
    </citation>
    <scope>NUCLEOTIDE SEQUENCE [LARGE SCALE GENOMIC DNA]</scope>
    <source>
        <strain evidence="2 3">AM07-24</strain>
    </source>
</reference>
<protein>
    <submittedName>
        <fullName evidence="2">Rpn family recombination-promoting nuclease/putative transposase</fullName>
    </submittedName>
</protein>
<keyword evidence="3" id="KW-1185">Reference proteome</keyword>
<proteinExistence type="predicted"/>
<gene>
    <name evidence="2" type="ORF">DW099_05585</name>
</gene>
<organism evidence="2 3">
    <name type="scientific">Emergencia timonensis</name>
    <dbReference type="NCBI Taxonomy" id="1776384"/>
    <lineage>
        <taxon>Bacteria</taxon>
        <taxon>Bacillati</taxon>
        <taxon>Bacillota</taxon>
        <taxon>Clostridia</taxon>
        <taxon>Peptostreptococcales</taxon>
        <taxon>Anaerovoracaceae</taxon>
        <taxon>Emergencia</taxon>
    </lineage>
</organism>
<dbReference type="NCBIfam" id="TIGR01784">
    <property type="entry name" value="T_den_put_tspse"/>
    <property type="match status" value="1"/>
</dbReference>
<dbReference type="AlphaFoldDB" id="A0A415E8D4"/>
<sequence length="293" mass="34089">MCWNSYTRNKNGGSMNKHNPNNENIQFPLTNDLVFSLVMQDTDLCKELIQRIFPERKIAELKFSDTYVESQKSLINGIIEKSVRLDVLFIGDDQWYNLELQTTFDEHLPMRGRYYGCSMDMDQIKKGERYNQLKPSYVIFICTFDFYGLDQAIYSFENYDMRNSLPYGDNSYKIIVNTTCSKESTPPELKAFFDYINDMDVPEDDGFIKALHSQVENYNTSYWRRKLMTLEEKMRIDQEQAYAKGKTEGIAEGIEEGGAKKNLENALKMKSEGLEADLIVRITGLTPEEIEKL</sequence>
<name>A0A415E8D4_9FIRM</name>
<evidence type="ECO:0000313" key="3">
    <source>
        <dbReference type="Proteomes" id="UP000284841"/>
    </source>
</evidence>
<accession>A0A415E8D4</accession>
<feature type="region of interest" description="Disordered" evidence="1">
    <location>
        <begin position="1"/>
        <end position="20"/>
    </location>
</feature>
<dbReference type="Pfam" id="PF12784">
    <property type="entry name" value="PDDEXK_2"/>
    <property type="match status" value="1"/>
</dbReference>